<dbReference type="Proteomes" id="UP000824469">
    <property type="component" value="Unassembled WGS sequence"/>
</dbReference>
<evidence type="ECO:0000313" key="5">
    <source>
        <dbReference type="EMBL" id="KAH9312726.1"/>
    </source>
</evidence>
<dbReference type="PANTHER" id="PTHR43539:SF78">
    <property type="entry name" value="FLAVIN-CONTAINING MONOOXYGENASE"/>
    <property type="match status" value="1"/>
</dbReference>
<organism evidence="5 6">
    <name type="scientific">Taxus chinensis</name>
    <name type="common">Chinese yew</name>
    <name type="synonym">Taxus wallichiana var. chinensis</name>
    <dbReference type="NCBI Taxonomy" id="29808"/>
    <lineage>
        <taxon>Eukaryota</taxon>
        <taxon>Viridiplantae</taxon>
        <taxon>Streptophyta</taxon>
        <taxon>Embryophyta</taxon>
        <taxon>Tracheophyta</taxon>
        <taxon>Spermatophyta</taxon>
        <taxon>Pinopsida</taxon>
        <taxon>Pinidae</taxon>
        <taxon>Conifers II</taxon>
        <taxon>Cupressales</taxon>
        <taxon>Taxaceae</taxon>
        <taxon>Taxus</taxon>
    </lineage>
</organism>
<comment type="catalytic activity">
    <reaction evidence="4">
        <text>indole-3-pyruvate + NADPH + O2 + H(+) = (indol-3-yl)acetate + CO2 + NADP(+) + H2O</text>
        <dbReference type="Rhea" id="RHEA:34331"/>
        <dbReference type="ChEBI" id="CHEBI:15377"/>
        <dbReference type="ChEBI" id="CHEBI:15378"/>
        <dbReference type="ChEBI" id="CHEBI:15379"/>
        <dbReference type="ChEBI" id="CHEBI:16526"/>
        <dbReference type="ChEBI" id="CHEBI:17640"/>
        <dbReference type="ChEBI" id="CHEBI:30854"/>
        <dbReference type="ChEBI" id="CHEBI:57783"/>
        <dbReference type="ChEBI" id="CHEBI:58349"/>
        <dbReference type="EC" id="1.14.13.168"/>
    </reaction>
</comment>
<keyword evidence="2" id="KW-0560">Oxidoreductase</keyword>
<dbReference type="OMA" id="NTERYGI"/>
<gene>
    <name evidence="5" type="ORF">KI387_027761</name>
</gene>
<dbReference type="PANTHER" id="PTHR43539">
    <property type="entry name" value="FLAVIN-BINDING MONOOXYGENASE-LIKE PROTEIN (AFU_ORTHOLOGUE AFUA_4G09220)"/>
    <property type="match status" value="1"/>
</dbReference>
<evidence type="ECO:0000313" key="6">
    <source>
        <dbReference type="Proteomes" id="UP000824469"/>
    </source>
</evidence>
<dbReference type="GO" id="GO:0103075">
    <property type="term" value="F:indole-3-pyruvate monooxygenase activity"/>
    <property type="evidence" value="ECO:0007669"/>
    <property type="project" value="UniProtKB-EC"/>
</dbReference>
<dbReference type="SUPFAM" id="SSF51905">
    <property type="entry name" value="FAD/NAD(P)-binding domain"/>
    <property type="match status" value="1"/>
</dbReference>
<protein>
    <recommendedName>
        <fullName evidence="3">indole-3-pyruvate monooxygenase</fullName>
        <ecNumber evidence="3">1.14.13.168</ecNumber>
    </recommendedName>
</protein>
<feature type="non-terminal residue" evidence="5">
    <location>
        <position position="1"/>
    </location>
</feature>
<dbReference type="GO" id="GO:0009851">
    <property type="term" value="P:auxin biosynthetic process"/>
    <property type="evidence" value="ECO:0007669"/>
    <property type="project" value="TreeGrafter"/>
</dbReference>
<reference evidence="5 6" key="1">
    <citation type="journal article" date="2021" name="Nat. Plants">
        <title>The Taxus genome provides insights into paclitaxel biosynthesis.</title>
        <authorList>
            <person name="Xiong X."/>
            <person name="Gou J."/>
            <person name="Liao Q."/>
            <person name="Li Y."/>
            <person name="Zhou Q."/>
            <person name="Bi G."/>
            <person name="Li C."/>
            <person name="Du R."/>
            <person name="Wang X."/>
            <person name="Sun T."/>
            <person name="Guo L."/>
            <person name="Liang H."/>
            <person name="Lu P."/>
            <person name="Wu Y."/>
            <person name="Zhang Z."/>
            <person name="Ro D.K."/>
            <person name="Shang Y."/>
            <person name="Huang S."/>
            <person name="Yan J."/>
        </authorList>
    </citation>
    <scope>NUCLEOTIDE SEQUENCE [LARGE SCALE GENOMIC DNA]</scope>
    <source>
        <strain evidence="5">Ta-2019</strain>
    </source>
</reference>
<dbReference type="GO" id="GO:0050660">
    <property type="term" value="F:flavin adenine dinucleotide binding"/>
    <property type="evidence" value="ECO:0007669"/>
    <property type="project" value="TreeGrafter"/>
</dbReference>
<proteinExistence type="inferred from homology"/>
<dbReference type="EC" id="1.14.13.168" evidence="3"/>
<comment type="similarity">
    <text evidence="1">Belongs to the FMO family.</text>
</comment>
<dbReference type="InterPro" id="IPR050982">
    <property type="entry name" value="Auxin_biosynth/cation_transpt"/>
</dbReference>
<name>A0AA38L486_TAXCH</name>
<evidence type="ECO:0000256" key="2">
    <source>
        <dbReference type="ARBA" id="ARBA00023002"/>
    </source>
</evidence>
<evidence type="ECO:0000256" key="4">
    <source>
        <dbReference type="ARBA" id="ARBA00047707"/>
    </source>
</evidence>
<comment type="caution">
    <text evidence="5">The sequence shown here is derived from an EMBL/GenBank/DDBJ whole genome shotgun (WGS) entry which is preliminary data.</text>
</comment>
<evidence type="ECO:0000256" key="3">
    <source>
        <dbReference type="ARBA" id="ARBA00039148"/>
    </source>
</evidence>
<accession>A0AA38L486</accession>
<dbReference type="AlphaFoldDB" id="A0AA38L486"/>
<sequence>RNVWDLHIRNSNGVGKMVTVMDSGKMMLGSTERYGLRRPAVGPIGLKNKAGKTPVLDVGAFARIKSGRIKALPAVHCFTSCGAKFVDGQEIEFDSVILATG</sequence>
<keyword evidence="6" id="KW-1185">Reference proteome</keyword>
<dbReference type="InterPro" id="IPR036188">
    <property type="entry name" value="FAD/NAD-bd_sf"/>
</dbReference>
<evidence type="ECO:0000256" key="1">
    <source>
        <dbReference type="ARBA" id="ARBA00009183"/>
    </source>
</evidence>
<feature type="non-terminal residue" evidence="5">
    <location>
        <position position="101"/>
    </location>
</feature>
<dbReference type="EMBL" id="JAHRHJ020000006">
    <property type="protein sequence ID" value="KAH9312726.1"/>
    <property type="molecule type" value="Genomic_DNA"/>
</dbReference>